<evidence type="ECO:0000256" key="1">
    <source>
        <dbReference type="SAM" id="SignalP"/>
    </source>
</evidence>
<keyword evidence="3" id="KW-1185">Reference proteome</keyword>
<sequence>MVPVFKTLALASTLFAAISSAVPVNLNEREDLGVCETVTTVDWTSVDVTTTVYPAQQVAAITGTVAVVSAGSTLTTAPAPGKTKTTESQRNGEVGACSEKRTLPWIYIQWGSFCGYRTGRL</sequence>
<proteinExistence type="predicted"/>
<dbReference type="EMBL" id="JACBAG010001855">
    <property type="protein sequence ID" value="KAF7179719.1"/>
    <property type="molecule type" value="Genomic_DNA"/>
</dbReference>
<evidence type="ECO:0000313" key="3">
    <source>
        <dbReference type="Proteomes" id="UP000641853"/>
    </source>
</evidence>
<protein>
    <submittedName>
        <fullName evidence="2">Uncharacterized protein</fullName>
    </submittedName>
</protein>
<reference evidence="2" key="1">
    <citation type="submission" date="2020-06" db="EMBL/GenBank/DDBJ databases">
        <title>Draft genome sequences of strains closely related to Aspergillus parafelis and Aspergillus hiratsukae.</title>
        <authorList>
            <person name="Dos Santos R.A.C."/>
            <person name="Rivero-Menendez O."/>
            <person name="Steenwyk J.L."/>
            <person name="Mead M.E."/>
            <person name="Goldman G.H."/>
            <person name="Alastruey-Izquierdo A."/>
            <person name="Rokas A."/>
        </authorList>
    </citation>
    <scope>NUCLEOTIDE SEQUENCE</scope>
    <source>
        <strain evidence="2">CNM-CM7691</strain>
    </source>
</reference>
<comment type="caution">
    <text evidence="2">The sequence shown here is derived from an EMBL/GenBank/DDBJ whole genome shotgun (WGS) entry which is preliminary data.</text>
</comment>
<dbReference type="Proteomes" id="UP000641853">
    <property type="component" value="Unassembled WGS sequence"/>
</dbReference>
<feature type="chain" id="PRO_5034253802" evidence="1">
    <location>
        <begin position="22"/>
        <end position="121"/>
    </location>
</feature>
<accession>A0A8H6QVW2</accession>
<feature type="signal peptide" evidence="1">
    <location>
        <begin position="1"/>
        <end position="21"/>
    </location>
</feature>
<gene>
    <name evidence="2" type="ORF">CNMCM7691_008769</name>
</gene>
<evidence type="ECO:0000313" key="2">
    <source>
        <dbReference type="EMBL" id="KAF7179719.1"/>
    </source>
</evidence>
<dbReference type="AlphaFoldDB" id="A0A8H6QVW2"/>
<name>A0A8H6QVW2_9EURO</name>
<keyword evidence="1" id="KW-0732">Signal</keyword>
<organism evidence="2 3">
    <name type="scientific">Aspergillus felis</name>
    <dbReference type="NCBI Taxonomy" id="1287682"/>
    <lineage>
        <taxon>Eukaryota</taxon>
        <taxon>Fungi</taxon>
        <taxon>Dikarya</taxon>
        <taxon>Ascomycota</taxon>
        <taxon>Pezizomycotina</taxon>
        <taxon>Eurotiomycetes</taxon>
        <taxon>Eurotiomycetidae</taxon>
        <taxon>Eurotiales</taxon>
        <taxon>Aspergillaceae</taxon>
        <taxon>Aspergillus</taxon>
        <taxon>Aspergillus subgen. Fumigati</taxon>
    </lineage>
</organism>